<dbReference type="GO" id="GO:0002250">
    <property type="term" value="P:adaptive immune response"/>
    <property type="evidence" value="ECO:0007669"/>
    <property type="project" value="UniProtKB-KW"/>
</dbReference>
<protein>
    <recommendedName>
        <fullName evidence="8">Ig-like domain-containing protein</fullName>
    </recommendedName>
</protein>
<evidence type="ECO:0000313" key="11">
    <source>
        <dbReference type="EMBL" id="TRZ05756.1"/>
    </source>
</evidence>
<evidence type="ECO:0000256" key="7">
    <source>
        <dbReference type="SAM" id="SignalP"/>
    </source>
</evidence>
<evidence type="ECO:0000256" key="5">
    <source>
        <dbReference type="ARBA" id="ARBA00023319"/>
    </source>
</evidence>
<evidence type="ECO:0000256" key="2">
    <source>
        <dbReference type="ARBA" id="ARBA00022859"/>
    </source>
</evidence>
<keyword evidence="4" id="KW-0675">Receptor</keyword>
<proteinExistence type="predicted"/>
<dbReference type="EMBL" id="SWJQ01005655">
    <property type="protein sequence ID" value="TRZ05208.1"/>
    <property type="molecule type" value="Genomic_DNA"/>
</dbReference>
<dbReference type="GO" id="GO:0042101">
    <property type="term" value="C:T cell receptor complex"/>
    <property type="evidence" value="ECO:0007669"/>
    <property type="project" value="UniProtKB-KW"/>
</dbReference>
<dbReference type="AlphaFoldDB" id="A0A8K1FWW1"/>
<dbReference type="Gene3D" id="2.60.40.10">
    <property type="entry name" value="Immunoglobulins"/>
    <property type="match status" value="1"/>
</dbReference>
<dbReference type="InterPro" id="IPR013106">
    <property type="entry name" value="Ig_V-set"/>
</dbReference>
<name>A0A8K1FWW1_9PASS</name>
<feature type="signal peptide" evidence="7">
    <location>
        <begin position="1"/>
        <end position="17"/>
    </location>
</feature>
<keyword evidence="1 7" id="KW-0732">Signal</keyword>
<keyword evidence="6" id="KW-1279">T cell receptor</keyword>
<keyword evidence="2" id="KW-0391">Immunity</keyword>
<dbReference type="InterPro" id="IPR013783">
    <property type="entry name" value="Ig-like_fold"/>
</dbReference>
<dbReference type="SUPFAM" id="SSF48726">
    <property type="entry name" value="Immunoglobulin"/>
    <property type="match status" value="1"/>
</dbReference>
<feature type="domain" description="Ig-like" evidence="8">
    <location>
        <begin position="11"/>
        <end position="135"/>
    </location>
</feature>
<evidence type="ECO:0000256" key="6">
    <source>
        <dbReference type="ARBA" id="ARBA00043266"/>
    </source>
</evidence>
<gene>
    <name evidence="11" type="ORF">HGM15179_021351</name>
    <name evidence="10" type="ORF">HGM15179_021757</name>
    <name evidence="9" type="ORF">HGM15179_021899</name>
</gene>
<keyword evidence="12" id="KW-1185">Reference proteome</keyword>
<evidence type="ECO:0000313" key="12">
    <source>
        <dbReference type="Proteomes" id="UP000796761"/>
    </source>
</evidence>
<dbReference type="InterPro" id="IPR003599">
    <property type="entry name" value="Ig_sub"/>
</dbReference>
<dbReference type="InterPro" id="IPR007110">
    <property type="entry name" value="Ig-like_dom"/>
</dbReference>
<comment type="caution">
    <text evidence="10">The sequence shown here is derived from an EMBL/GenBank/DDBJ whole genome shotgun (WGS) entry which is preliminary data.</text>
</comment>
<dbReference type="InterPro" id="IPR051006">
    <property type="entry name" value="TCR_variable_domain"/>
</dbReference>
<evidence type="ECO:0000256" key="3">
    <source>
        <dbReference type="ARBA" id="ARBA00023130"/>
    </source>
</evidence>
<evidence type="ECO:0000256" key="4">
    <source>
        <dbReference type="ARBA" id="ARBA00023170"/>
    </source>
</evidence>
<evidence type="ECO:0000259" key="8">
    <source>
        <dbReference type="PROSITE" id="PS50835"/>
    </source>
</evidence>
<dbReference type="SMART" id="SM00406">
    <property type="entry name" value="IGv"/>
    <property type="match status" value="1"/>
</dbReference>
<reference evidence="10" key="1">
    <citation type="submission" date="2019-04" db="EMBL/GenBank/DDBJ databases">
        <title>Genome assembly of Zosterops borbonicus 15179.</title>
        <authorList>
            <person name="Leroy T."/>
            <person name="Anselmetti Y."/>
            <person name="Tilak M.-K."/>
            <person name="Nabholz B."/>
        </authorList>
    </citation>
    <scope>NUCLEOTIDE SEQUENCE</scope>
    <source>
        <strain evidence="10">HGM_15179</strain>
        <tissue evidence="10">Muscle</tissue>
    </source>
</reference>
<evidence type="ECO:0000256" key="1">
    <source>
        <dbReference type="ARBA" id="ARBA00022729"/>
    </source>
</evidence>
<dbReference type="InterPro" id="IPR036179">
    <property type="entry name" value="Ig-like_dom_sf"/>
</dbReference>
<dbReference type="PANTHER" id="PTHR19343:SF0">
    <property type="entry name" value="T CELL RECEPTOR ALPHA VARIABLE 23_DELTA VARIABLE 6"/>
    <property type="match status" value="1"/>
</dbReference>
<dbReference type="CDD" id="cd00099">
    <property type="entry name" value="IgV"/>
    <property type="match status" value="1"/>
</dbReference>
<keyword evidence="5" id="KW-0393">Immunoglobulin domain</keyword>
<dbReference type="EMBL" id="SWJQ01004736">
    <property type="protein sequence ID" value="TRZ05350.1"/>
    <property type="molecule type" value="Genomic_DNA"/>
</dbReference>
<dbReference type="PANTHER" id="PTHR19343">
    <property type="entry name" value="T CELL RECEPTOR ALPHA VARIABLE 1-2"/>
    <property type="match status" value="1"/>
</dbReference>
<sequence length="138" mass="15984">MWSALCVGFLPIVAVTGRVTLEQHPREVTVQEGNEITFECTMMEGYMRNYLMLWYRQVSWGAPEWIWSGRYNYREGFQDRFKGSLDESENRFTLLIRAAKQGDAATYYCGATITLEQLCNRVNQNPTDGEDRSLSISF</sequence>
<dbReference type="Pfam" id="PF07686">
    <property type="entry name" value="V-set"/>
    <property type="match status" value="1"/>
</dbReference>
<keyword evidence="3" id="KW-1064">Adaptive immunity</keyword>
<dbReference type="Proteomes" id="UP000796761">
    <property type="component" value="Unassembled WGS sequence"/>
</dbReference>
<organism evidence="10 12">
    <name type="scientific">Zosterops borbonicus</name>
    <dbReference type="NCBI Taxonomy" id="364589"/>
    <lineage>
        <taxon>Eukaryota</taxon>
        <taxon>Metazoa</taxon>
        <taxon>Chordata</taxon>
        <taxon>Craniata</taxon>
        <taxon>Vertebrata</taxon>
        <taxon>Euteleostomi</taxon>
        <taxon>Archelosauria</taxon>
        <taxon>Archosauria</taxon>
        <taxon>Dinosauria</taxon>
        <taxon>Saurischia</taxon>
        <taxon>Theropoda</taxon>
        <taxon>Coelurosauria</taxon>
        <taxon>Aves</taxon>
        <taxon>Neognathae</taxon>
        <taxon>Neoaves</taxon>
        <taxon>Telluraves</taxon>
        <taxon>Australaves</taxon>
        <taxon>Passeriformes</taxon>
        <taxon>Sylvioidea</taxon>
        <taxon>Zosteropidae</taxon>
        <taxon>Zosterops</taxon>
    </lineage>
</organism>
<dbReference type="SMART" id="SM00409">
    <property type="entry name" value="IG"/>
    <property type="match status" value="1"/>
</dbReference>
<evidence type="ECO:0000313" key="9">
    <source>
        <dbReference type="EMBL" id="TRZ05208.1"/>
    </source>
</evidence>
<dbReference type="OrthoDB" id="9945861at2759"/>
<accession>A0A8K1FWW1</accession>
<evidence type="ECO:0000313" key="10">
    <source>
        <dbReference type="EMBL" id="TRZ05350.1"/>
    </source>
</evidence>
<feature type="chain" id="PRO_5035645307" description="Ig-like domain-containing protein" evidence="7">
    <location>
        <begin position="18"/>
        <end position="138"/>
    </location>
</feature>
<dbReference type="GO" id="GO:0042605">
    <property type="term" value="F:peptide antigen binding"/>
    <property type="evidence" value="ECO:0007669"/>
    <property type="project" value="TreeGrafter"/>
</dbReference>
<dbReference type="EMBL" id="SWJQ01003462">
    <property type="protein sequence ID" value="TRZ05756.1"/>
    <property type="molecule type" value="Genomic_DNA"/>
</dbReference>
<dbReference type="PROSITE" id="PS50835">
    <property type="entry name" value="IG_LIKE"/>
    <property type="match status" value="1"/>
</dbReference>